<gene>
    <name evidence="2" type="primary">PPH</name>
    <name evidence="2" type="ORF">SNAT2548_LOCUS21158</name>
</gene>
<evidence type="ECO:0000313" key="2">
    <source>
        <dbReference type="EMBL" id="CAE7388017.1"/>
    </source>
</evidence>
<dbReference type="SUPFAM" id="SSF53474">
    <property type="entry name" value="alpha/beta-Hydrolases"/>
    <property type="match status" value="1"/>
</dbReference>
<dbReference type="AlphaFoldDB" id="A0A812QBE3"/>
<dbReference type="EMBL" id="CAJNDS010002237">
    <property type="protein sequence ID" value="CAE7388017.1"/>
    <property type="molecule type" value="Genomic_DNA"/>
</dbReference>
<dbReference type="InterPro" id="IPR000073">
    <property type="entry name" value="AB_hydrolase_1"/>
</dbReference>
<protein>
    <submittedName>
        <fullName evidence="2">PPH protein</fullName>
    </submittedName>
</protein>
<dbReference type="PANTHER" id="PTHR46438:SF12">
    <property type="entry name" value="ALPHA_BETA-HYDROLASES SUPERFAMILY PROTEIN"/>
    <property type="match status" value="1"/>
</dbReference>
<reference evidence="2" key="1">
    <citation type="submission" date="2021-02" db="EMBL/GenBank/DDBJ databases">
        <authorList>
            <person name="Dougan E. K."/>
            <person name="Rhodes N."/>
            <person name="Thang M."/>
            <person name="Chan C."/>
        </authorList>
    </citation>
    <scope>NUCLEOTIDE SEQUENCE</scope>
</reference>
<dbReference type="OrthoDB" id="408373at2759"/>
<feature type="domain" description="AB hydrolase-1" evidence="1">
    <location>
        <begin position="52"/>
        <end position="316"/>
    </location>
</feature>
<dbReference type="PANTHER" id="PTHR46438">
    <property type="entry name" value="ALPHA/BETA-HYDROLASES SUPERFAMILY PROTEIN"/>
    <property type="match status" value="1"/>
</dbReference>
<dbReference type="Gene3D" id="3.40.50.1820">
    <property type="entry name" value="alpha/beta hydrolase"/>
    <property type="match status" value="1"/>
</dbReference>
<evidence type="ECO:0000259" key="1">
    <source>
        <dbReference type="Pfam" id="PF12697"/>
    </source>
</evidence>
<keyword evidence="3" id="KW-1185">Reference proteome</keyword>
<dbReference type="InterPro" id="IPR029058">
    <property type="entry name" value="AB_hydrolase_fold"/>
</dbReference>
<organism evidence="2 3">
    <name type="scientific">Symbiodinium natans</name>
    <dbReference type="NCBI Taxonomy" id="878477"/>
    <lineage>
        <taxon>Eukaryota</taxon>
        <taxon>Sar</taxon>
        <taxon>Alveolata</taxon>
        <taxon>Dinophyceae</taxon>
        <taxon>Suessiales</taxon>
        <taxon>Symbiodiniaceae</taxon>
        <taxon>Symbiodinium</taxon>
    </lineage>
</organism>
<dbReference type="Pfam" id="PF12697">
    <property type="entry name" value="Abhydrolase_6"/>
    <property type="match status" value="1"/>
</dbReference>
<evidence type="ECO:0000313" key="3">
    <source>
        <dbReference type="Proteomes" id="UP000604046"/>
    </source>
</evidence>
<sequence>MAPAAAVSFYTACSSMRRSSEISPFFDAVAQSETPEADHWSEEADAPCWPQAGLRVYAIDFLGSGYTDRLEAALISGERGRNLSSVQAELLRGEGRREVVSVPQLHPLGSVYNIYTWSEQVCDFIDEVVKADAFLIGNSLGSLIGLQAAIDRSDRVRGVLLVNPRFRQEHVAEAPPVARPLIGFVQGLLRETFVGRTLYGMLANKGAVKEILKEPYYDASQVSDELVDVLLEPLLLRGAAESVFDTLSYSTGPLLEQLLQDSRLAAPVWACWGDKDPWTPLQRASALAELPSVKRLIEFPGVGHCPHDEAPNVVNALIMEFTRSCSEASSGDKV</sequence>
<dbReference type="Proteomes" id="UP000604046">
    <property type="component" value="Unassembled WGS sequence"/>
</dbReference>
<name>A0A812QBE3_9DINO</name>
<proteinExistence type="predicted"/>
<accession>A0A812QBE3</accession>
<comment type="caution">
    <text evidence="2">The sequence shown here is derived from an EMBL/GenBank/DDBJ whole genome shotgun (WGS) entry which is preliminary data.</text>
</comment>